<sequence>MIQVDVPNPLIEPDLHHLVITFQKYHCNHRCRTYDSTDKQYSKGFPQPLSERTYCSSNNLRYVYCRTKQEDQIIIPYHPETLLIWRGHINFQYITTNGFVKYITKYVTKSEPSELFDISEEDSYKKHITARRLGTMELIILLLQYPLMRCSILVLYLPSVPSEFRYRFVKPIYLLTEIGDDNNDNKLPYWDDAIDKYFDCSDHPNFHLITYPNYFHDYTIRFK</sequence>
<keyword evidence="2" id="KW-1185">Reference proteome</keyword>
<dbReference type="STRING" id="1348612.A0A397GFU1"/>
<protein>
    <submittedName>
        <fullName evidence="1">Uncharacterized protein</fullName>
    </submittedName>
</protein>
<reference evidence="1 2" key="1">
    <citation type="submission" date="2018-08" db="EMBL/GenBank/DDBJ databases">
        <title>Genome and evolution of the arbuscular mycorrhizal fungus Diversispora epigaea (formerly Glomus versiforme) and its bacterial endosymbionts.</title>
        <authorList>
            <person name="Sun X."/>
            <person name="Fei Z."/>
            <person name="Harrison M."/>
        </authorList>
    </citation>
    <scope>NUCLEOTIDE SEQUENCE [LARGE SCALE GENOMIC DNA]</scope>
    <source>
        <strain evidence="1 2">IT104</strain>
    </source>
</reference>
<accession>A0A397GFU1</accession>
<comment type="caution">
    <text evidence="1">The sequence shown here is derived from an EMBL/GenBank/DDBJ whole genome shotgun (WGS) entry which is preliminary data.</text>
</comment>
<gene>
    <name evidence="1" type="ORF">Glove_543g106</name>
</gene>
<dbReference type="EMBL" id="PQFF01000462">
    <property type="protein sequence ID" value="RHZ48674.1"/>
    <property type="molecule type" value="Genomic_DNA"/>
</dbReference>
<name>A0A397GFU1_9GLOM</name>
<proteinExistence type="predicted"/>
<dbReference type="AlphaFoldDB" id="A0A397GFU1"/>
<evidence type="ECO:0000313" key="2">
    <source>
        <dbReference type="Proteomes" id="UP000266861"/>
    </source>
</evidence>
<organism evidence="1 2">
    <name type="scientific">Diversispora epigaea</name>
    <dbReference type="NCBI Taxonomy" id="1348612"/>
    <lineage>
        <taxon>Eukaryota</taxon>
        <taxon>Fungi</taxon>
        <taxon>Fungi incertae sedis</taxon>
        <taxon>Mucoromycota</taxon>
        <taxon>Glomeromycotina</taxon>
        <taxon>Glomeromycetes</taxon>
        <taxon>Diversisporales</taxon>
        <taxon>Diversisporaceae</taxon>
        <taxon>Diversispora</taxon>
    </lineage>
</organism>
<dbReference type="Proteomes" id="UP000266861">
    <property type="component" value="Unassembled WGS sequence"/>
</dbReference>
<evidence type="ECO:0000313" key="1">
    <source>
        <dbReference type="EMBL" id="RHZ48674.1"/>
    </source>
</evidence>
<dbReference type="OrthoDB" id="2447506at2759"/>